<sequence>MVKKCHQCSLDPGQSILAYFHGIRKTTRALRDHLMRIRCENAIFDRHEGRRCPGHPTALRGRSVRLIDVWVLAFGRRRRRRVPSSSADGLVRRDKCTGNYTTVYSCFCYGRRRRDGLEVARSPRMGTSGLASDGQK</sequence>
<dbReference type="Proteomes" id="UP000625711">
    <property type="component" value="Unassembled WGS sequence"/>
</dbReference>
<evidence type="ECO:0000313" key="2">
    <source>
        <dbReference type="Proteomes" id="UP000625711"/>
    </source>
</evidence>
<accession>A0A834IMK7</accession>
<reference evidence="1" key="1">
    <citation type="submission" date="2020-08" db="EMBL/GenBank/DDBJ databases">
        <title>Genome sequencing and assembly of the red palm weevil Rhynchophorus ferrugineus.</title>
        <authorList>
            <person name="Dias G.B."/>
            <person name="Bergman C.M."/>
            <person name="Manee M."/>
        </authorList>
    </citation>
    <scope>NUCLEOTIDE SEQUENCE</scope>
    <source>
        <strain evidence="1">AA-2017</strain>
        <tissue evidence="1">Whole larva</tissue>
    </source>
</reference>
<comment type="caution">
    <text evidence="1">The sequence shown here is derived from an EMBL/GenBank/DDBJ whole genome shotgun (WGS) entry which is preliminary data.</text>
</comment>
<protein>
    <submittedName>
        <fullName evidence="1">Uncharacterized protein</fullName>
    </submittedName>
</protein>
<keyword evidence="2" id="KW-1185">Reference proteome</keyword>
<dbReference type="EMBL" id="JAACXV010000278">
    <property type="protein sequence ID" value="KAF7280643.1"/>
    <property type="molecule type" value="Genomic_DNA"/>
</dbReference>
<organism evidence="1 2">
    <name type="scientific">Rhynchophorus ferrugineus</name>
    <name type="common">Red palm weevil</name>
    <name type="synonym">Curculio ferrugineus</name>
    <dbReference type="NCBI Taxonomy" id="354439"/>
    <lineage>
        <taxon>Eukaryota</taxon>
        <taxon>Metazoa</taxon>
        <taxon>Ecdysozoa</taxon>
        <taxon>Arthropoda</taxon>
        <taxon>Hexapoda</taxon>
        <taxon>Insecta</taxon>
        <taxon>Pterygota</taxon>
        <taxon>Neoptera</taxon>
        <taxon>Endopterygota</taxon>
        <taxon>Coleoptera</taxon>
        <taxon>Polyphaga</taxon>
        <taxon>Cucujiformia</taxon>
        <taxon>Curculionidae</taxon>
        <taxon>Dryophthorinae</taxon>
        <taxon>Rhynchophorus</taxon>
    </lineage>
</organism>
<gene>
    <name evidence="1" type="ORF">GWI33_005612</name>
</gene>
<dbReference type="AlphaFoldDB" id="A0A834IMK7"/>
<proteinExistence type="predicted"/>
<evidence type="ECO:0000313" key="1">
    <source>
        <dbReference type="EMBL" id="KAF7280643.1"/>
    </source>
</evidence>
<name>A0A834IMK7_RHYFE</name>